<dbReference type="PROSITE" id="PS50268">
    <property type="entry name" value="CADHERIN_2"/>
    <property type="match status" value="1"/>
</dbReference>
<dbReference type="InterPro" id="IPR011049">
    <property type="entry name" value="Serralysin-like_metalloprot_C"/>
</dbReference>
<dbReference type="InterPro" id="IPR002126">
    <property type="entry name" value="Cadherin-like_dom"/>
</dbReference>
<feature type="domain" description="Cadherin" evidence="3">
    <location>
        <begin position="1"/>
        <end position="83"/>
    </location>
</feature>
<keyword evidence="2" id="KW-0964">Secreted</keyword>
<organism evidence="4 5">
    <name type="scientific">Microvirga arabica</name>
    <dbReference type="NCBI Taxonomy" id="1128671"/>
    <lineage>
        <taxon>Bacteria</taxon>
        <taxon>Pseudomonadati</taxon>
        <taxon>Pseudomonadota</taxon>
        <taxon>Alphaproteobacteria</taxon>
        <taxon>Hyphomicrobiales</taxon>
        <taxon>Methylobacteriaceae</taxon>
        <taxon>Microvirga</taxon>
    </lineage>
</organism>
<dbReference type="RefSeq" id="WP_377031421.1">
    <property type="nucleotide sequence ID" value="NZ_JBHOMY010000120.1"/>
</dbReference>
<dbReference type="EMBL" id="JBHOMY010000120">
    <property type="protein sequence ID" value="MFC1460085.1"/>
    <property type="molecule type" value="Genomic_DNA"/>
</dbReference>
<evidence type="ECO:0000313" key="4">
    <source>
        <dbReference type="EMBL" id="MFC1460085.1"/>
    </source>
</evidence>
<dbReference type="PANTHER" id="PTHR38340:SF1">
    <property type="entry name" value="S-LAYER PROTEIN"/>
    <property type="match status" value="1"/>
</dbReference>
<comment type="subcellular location">
    <subcellularLocation>
        <location evidence="1">Secreted</location>
    </subcellularLocation>
</comment>
<dbReference type="Pfam" id="PF00353">
    <property type="entry name" value="HemolysinCabind"/>
    <property type="match status" value="1"/>
</dbReference>
<dbReference type="PRINTS" id="PR00313">
    <property type="entry name" value="CABNDNGRPT"/>
</dbReference>
<dbReference type="PANTHER" id="PTHR38340">
    <property type="entry name" value="S-LAYER PROTEIN"/>
    <property type="match status" value="1"/>
</dbReference>
<dbReference type="Pfam" id="PF00028">
    <property type="entry name" value="Cadherin"/>
    <property type="match status" value="1"/>
</dbReference>
<dbReference type="SUPFAM" id="SSF51120">
    <property type="entry name" value="beta-Roll"/>
    <property type="match status" value="1"/>
</dbReference>
<evidence type="ECO:0000256" key="1">
    <source>
        <dbReference type="ARBA" id="ARBA00004613"/>
    </source>
</evidence>
<dbReference type="PROSITE" id="PS00330">
    <property type="entry name" value="HEMOLYSIN_CALCIUM"/>
    <property type="match status" value="1"/>
</dbReference>
<accession>A0ABV6YG76</accession>
<comment type="caution">
    <text evidence="4">The sequence shown here is derived from an EMBL/GenBank/DDBJ whole genome shotgun (WGS) entry which is preliminary data.</text>
</comment>
<protein>
    <submittedName>
        <fullName evidence="4">Cadherin domain-containing protein</fullName>
    </submittedName>
</protein>
<dbReference type="CDD" id="cd11304">
    <property type="entry name" value="Cadherin_repeat"/>
    <property type="match status" value="1"/>
</dbReference>
<dbReference type="Gene3D" id="2.60.40.60">
    <property type="entry name" value="Cadherins"/>
    <property type="match status" value="1"/>
</dbReference>
<sequence>MGTLSATDADGDAIRYSLAPGSSSAFGIRTVNGVTSLVVTGPLDFETQATHQVTIQARDDYGGVTSLTINLTVTNAIETTPFTIWGTARADALTGENGHDTIYGSSGNDQLYGALGNDRLHGGTGNDRLWGQGGKDVFVFDTRPNKRTNVDKIYDFKSRDDSFYLDNKYFTKLGSGSLSKPKKFKSDMFTEGKKAQDREDRIVHDKKTGALYYDQDGTGSKAQVKIATITNKTKLYWRDFFVV</sequence>
<name>A0ABV6YG76_9HYPH</name>
<dbReference type="InterPro" id="IPR018511">
    <property type="entry name" value="Hemolysin-typ_Ca-bd_CS"/>
</dbReference>
<proteinExistence type="predicted"/>
<dbReference type="InterPro" id="IPR015919">
    <property type="entry name" value="Cadherin-like_sf"/>
</dbReference>
<gene>
    <name evidence="4" type="ORF">ACETIH_25950</name>
</gene>
<dbReference type="Proteomes" id="UP001593940">
    <property type="component" value="Unassembled WGS sequence"/>
</dbReference>
<dbReference type="SMART" id="SM00112">
    <property type="entry name" value="CA"/>
    <property type="match status" value="1"/>
</dbReference>
<dbReference type="InterPro" id="IPR050557">
    <property type="entry name" value="RTX_toxin/Mannuronan_C5-epim"/>
</dbReference>
<dbReference type="SUPFAM" id="SSF49313">
    <property type="entry name" value="Cadherin-like"/>
    <property type="match status" value="1"/>
</dbReference>
<dbReference type="InterPro" id="IPR001343">
    <property type="entry name" value="Hemolysn_Ca-bd"/>
</dbReference>
<reference evidence="4 5" key="1">
    <citation type="submission" date="2024-09" db="EMBL/GenBank/DDBJ databases">
        <title>Nodulacao em especies de Leguminosae Basais da Amazonia e Caracterizacao dos Rizobios e Bacterias Associadas aos Nodulos.</title>
        <authorList>
            <person name="Jambeiro I.C.A."/>
            <person name="Lopes I.S."/>
            <person name="Aguiar E.R.G.R."/>
            <person name="Santos A.F.J."/>
            <person name="Dos Santos J.M.F."/>
            <person name="Gross E."/>
        </authorList>
    </citation>
    <scope>NUCLEOTIDE SEQUENCE [LARGE SCALE GENOMIC DNA]</scope>
    <source>
        <strain evidence="4 5">BRUESC1165</strain>
    </source>
</reference>
<keyword evidence="5" id="KW-1185">Reference proteome</keyword>
<dbReference type="Gene3D" id="2.150.10.10">
    <property type="entry name" value="Serralysin-like metalloprotease, C-terminal"/>
    <property type="match status" value="1"/>
</dbReference>
<evidence type="ECO:0000259" key="3">
    <source>
        <dbReference type="PROSITE" id="PS50268"/>
    </source>
</evidence>
<evidence type="ECO:0000313" key="5">
    <source>
        <dbReference type="Proteomes" id="UP001593940"/>
    </source>
</evidence>
<evidence type="ECO:0000256" key="2">
    <source>
        <dbReference type="ARBA" id="ARBA00022525"/>
    </source>
</evidence>